<dbReference type="RefSeq" id="XP_029231127.1">
    <property type="nucleotide sequence ID" value="XM_029368743.1"/>
</dbReference>
<sequence length="165" mass="18267">MSGESREALAAFREEHCAVLALLAHAARQCVDTRMGEAVFEALCSAEPALAQLYPEVALLYNIHQVRRALRDRQTCPPESMVSLCDTLCTALRGMYDVLPDLLLLVVAEAAEVLQQRNPSCHALELSILNLVENIQSVLLQETMSLQRRGASITLRLRDIPPFVV</sequence>
<evidence type="ECO:0000313" key="1">
    <source>
        <dbReference type="EMBL" id="RNF25921.1"/>
    </source>
</evidence>
<evidence type="ECO:0000313" key="2">
    <source>
        <dbReference type="Proteomes" id="UP000284403"/>
    </source>
</evidence>
<comment type="caution">
    <text evidence="1">The sequence shown here is derived from an EMBL/GenBank/DDBJ whole genome shotgun (WGS) entry which is preliminary data.</text>
</comment>
<dbReference type="Proteomes" id="UP000284403">
    <property type="component" value="Unassembled WGS sequence"/>
</dbReference>
<name>A0A3R7NRG2_9TRYP</name>
<dbReference type="GeneID" id="40315418"/>
<accession>A0A3R7NRG2</accession>
<reference evidence="1 2" key="1">
    <citation type="journal article" date="2018" name="BMC Genomics">
        <title>Genomic comparison of Trypanosoma conorhini and Trypanosoma rangeli to Trypanosoma cruzi strains of high and low virulence.</title>
        <authorList>
            <person name="Bradwell K.R."/>
            <person name="Koparde V.N."/>
            <person name="Matveyev A.V."/>
            <person name="Serrano M.G."/>
            <person name="Alves J.M."/>
            <person name="Parikh H."/>
            <person name="Huang B."/>
            <person name="Lee V."/>
            <person name="Espinosa-Alvarez O."/>
            <person name="Ortiz P.A."/>
            <person name="Costa-Martins A.G."/>
            <person name="Teixeira M.M."/>
            <person name="Buck G.A."/>
        </authorList>
    </citation>
    <scope>NUCLEOTIDE SEQUENCE [LARGE SCALE GENOMIC DNA]</scope>
    <source>
        <strain evidence="1 2">025E</strain>
    </source>
</reference>
<keyword evidence="2" id="KW-1185">Reference proteome</keyword>
<dbReference type="AlphaFoldDB" id="A0A3R7NRG2"/>
<gene>
    <name evidence="1" type="ORF">Tco025E_01807</name>
</gene>
<proteinExistence type="predicted"/>
<protein>
    <submittedName>
        <fullName evidence="1">Uncharacterized protein</fullName>
    </submittedName>
</protein>
<dbReference type="OrthoDB" id="244645at2759"/>
<dbReference type="EMBL" id="MKKU01000065">
    <property type="protein sequence ID" value="RNF25921.1"/>
    <property type="molecule type" value="Genomic_DNA"/>
</dbReference>
<organism evidence="1 2">
    <name type="scientific">Trypanosoma conorhini</name>
    <dbReference type="NCBI Taxonomy" id="83891"/>
    <lineage>
        <taxon>Eukaryota</taxon>
        <taxon>Discoba</taxon>
        <taxon>Euglenozoa</taxon>
        <taxon>Kinetoplastea</taxon>
        <taxon>Metakinetoplastina</taxon>
        <taxon>Trypanosomatida</taxon>
        <taxon>Trypanosomatidae</taxon>
        <taxon>Trypanosoma</taxon>
    </lineage>
</organism>